<name>A0A1H3KR94_9ACTN</name>
<proteinExistence type="predicted"/>
<protein>
    <recommendedName>
        <fullName evidence="3">DUF1877 family protein</fullName>
    </recommendedName>
</protein>
<gene>
    <name evidence="1" type="ORF">SAMN05421684_0294</name>
</gene>
<evidence type="ECO:0000313" key="1">
    <source>
        <dbReference type="EMBL" id="SDY54703.1"/>
    </source>
</evidence>
<evidence type="ECO:0000313" key="2">
    <source>
        <dbReference type="Proteomes" id="UP000199632"/>
    </source>
</evidence>
<dbReference type="AlphaFoldDB" id="A0A1H3KR94"/>
<evidence type="ECO:0008006" key="3">
    <source>
        <dbReference type="Google" id="ProtNLM"/>
    </source>
</evidence>
<dbReference type="EMBL" id="FNQB01000001">
    <property type="protein sequence ID" value="SDY54703.1"/>
    <property type="molecule type" value="Genomic_DNA"/>
</dbReference>
<dbReference type="Proteomes" id="UP000199632">
    <property type="component" value="Unassembled WGS sequence"/>
</dbReference>
<organism evidence="1 2">
    <name type="scientific">Asanoa ishikariensis</name>
    <dbReference type="NCBI Taxonomy" id="137265"/>
    <lineage>
        <taxon>Bacteria</taxon>
        <taxon>Bacillati</taxon>
        <taxon>Actinomycetota</taxon>
        <taxon>Actinomycetes</taxon>
        <taxon>Micromonosporales</taxon>
        <taxon>Micromonosporaceae</taxon>
        <taxon>Asanoa</taxon>
    </lineage>
</organism>
<dbReference type="RefSeq" id="WP_090786247.1">
    <property type="nucleotide sequence ID" value="NZ_BOND01000031.1"/>
</dbReference>
<dbReference type="OrthoDB" id="3535648at2"/>
<sequence length="143" mass="14961">MSSIITFFVAPDHATAAGVAKGGPGRDLQVAEYGNFAVWAAIEEWESILLDRDLEEIIATGGADVLTGGEDEPIVLFLPPALTQALASAGDDVLGSTATRWVALRADDGDVIDEELARAMLNDLATLATAAEDSKGGLYVWIS</sequence>
<keyword evidence="2" id="KW-1185">Reference proteome</keyword>
<reference evidence="2" key="1">
    <citation type="submission" date="2016-10" db="EMBL/GenBank/DDBJ databases">
        <authorList>
            <person name="Varghese N."/>
            <person name="Submissions S."/>
        </authorList>
    </citation>
    <scope>NUCLEOTIDE SEQUENCE [LARGE SCALE GENOMIC DNA]</scope>
    <source>
        <strain evidence="2">DSM 44718</strain>
    </source>
</reference>
<accession>A0A1H3KR94</accession>
<dbReference type="STRING" id="137265.SAMN05421684_0294"/>